<accession>A0AB33Z2U9</accession>
<dbReference type="Proteomes" id="UP000015462">
    <property type="component" value="Unassembled WGS sequence"/>
</dbReference>
<feature type="domain" description="RapZ C-terminal" evidence="6">
    <location>
        <begin position="166"/>
        <end position="284"/>
    </location>
</feature>
<dbReference type="PANTHER" id="PTHR30448">
    <property type="entry name" value="RNASE ADAPTER PROTEIN RAPZ"/>
    <property type="match status" value="1"/>
</dbReference>
<dbReference type="InterPro" id="IPR005337">
    <property type="entry name" value="RapZ-like"/>
</dbReference>
<evidence type="ECO:0000256" key="1">
    <source>
        <dbReference type="ARBA" id="ARBA00022741"/>
    </source>
</evidence>
<evidence type="ECO:0000259" key="6">
    <source>
        <dbReference type="Pfam" id="PF22740"/>
    </source>
</evidence>
<keyword evidence="3 4" id="KW-0342">GTP-binding</keyword>
<dbReference type="SUPFAM" id="SSF52540">
    <property type="entry name" value="P-loop containing nucleoside triphosphate hydrolases"/>
    <property type="match status" value="1"/>
</dbReference>
<feature type="domain" description="RapZ-like N-terminal" evidence="5">
    <location>
        <begin position="1"/>
        <end position="157"/>
    </location>
</feature>
<keyword evidence="8" id="KW-1185">Reference proteome</keyword>
<protein>
    <submittedName>
        <fullName evidence="7">GlmZ(SRNA)-inactivating NTPase</fullName>
    </submittedName>
</protein>
<proteinExistence type="inferred from homology"/>
<evidence type="ECO:0000259" key="5">
    <source>
        <dbReference type="Pfam" id="PF03668"/>
    </source>
</evidence>
<dbReference type="RefSeq" id="WP_016389951.1">
    <property type="nucleotide sequence ID" value="NZ_FQZJ01000001.1"/>
</dbReference>
<dbReference type="InterPro" id="IPR053931">
    <property type="entry name" value="RapZ_C"/>
</dbReference>
<dbReference type="PIRSF" id="PIRSF005052">
    <property type="entry name" value="P-loopkin"/>
    <property type="match status" value="1"/>
</dbReference>
<dbReference type="InterPro" id="IPR027417">
    <property type="entry name" value="P-loop_NTPase"/>
</dbReference>
<dbReference type="GO" id="GO:0005524">
    <property type="term" value="F:ATP binding"/>
    <property type="evidence" value="ECO:0007669"/>
    <property type="project" value="UniProtKB-UniRule"/>
</dbReference>
<evidence type="ECO:0000256" key="4">
    <source>
        <dbReference type="HAMAP-Rule" id="MF_00636"/>
    </source>
</evidence>
<dbReference type="Pfam" id="PF03668">
    <property type="entry name" value="RapZ-like_N"/>
    <property type="match status" value="1"/>
</dbReference>
<dbReference type="GO" id="GO:0005525">
    <property type="term" value="F:GTP binding"/>
    <property type="evidence" value="ECO:0007669"/>
    <property type="project" value="UniProtKB-UniRule"/>
</dbReference>
<reference evidence="7 8" key="1">
    <citation type="journal article" date="2013" name="Genome Announc.">
        <title>Genome Sequence of the Pyrene- and Fluoranthene-Degrading Bacterium Cycloclasticus sp. Strain PY97M.</title>
        <authorList>
            <person name="Cui Z."/>
            <person name="Xu G."/>
            <person name="Li Q."/>
            <person name="Gao W."/>
            <person name="Zheng L."/>
        </authorList>
    </citation>
    <scope>NUCLEOTIDE SEQUENCE [LARGE SCALE GENOMIC DNA]</scope>
    <source>
        <strain evidence="7 8">PY97M</strain>
    </source>
</reference>
<evidence type="ECO:0000313" key="8">
    <source>
        <dbReference type="Proteomes" id="UP000015462"/>
    </source>
</evidence>
<keyword evidence="2 4" id="KW-0067">ATP-binding</keyword>
<organism evidence="7 8">
    <name type="scientific">Cycloclasticus pugetii</name>
    <dbReference type="NCBI Taxonomy" id="34068"/>
    <lineage>
        <taxon>Bacteria</taxon>
        <taxon>Pseudomonadati</taxon>
        <taxon>Pseudomonadota</taxon>
        <taxon>Gammaproteobacteria</taxon>
        <taxon>Thiotrichales</taxon>
        <taxon>Piscirickettsiaceae</taxon>
        <taxon>Cycloclasticus</taxon>
    </lineage>
</organism>
<dbReference type="NCBIfam" id="NF003828">
    <property type="entry name" value="PRK05416.1"/>
    <property type="match status" value="1"/>
</dbReference>
<comment type="caution">
    <text evidence="7">The sequence shown here is derived from an EMBL/GenBank/DDBJ whole genome shotgun (WGS) entry which is preliminary data.</text>
</comment>
<gene>
    <name evidence="7" type="ORF">L196_03256</name>
</gene>
<evidence type="ECO:0000256" key="3">
    <source>
        <dbReference type="ARBA" id="ARBA00023134"/>
    </source>
</evidence>
<dbReference type="HAMAP" id="MF_00636">
    <property type="entry name" value="RapZ_like"/>
    <property type="match status" value="1"/>
</dbReference>
<dbReference type="PANTHER" id="PTHR30448:SF0">
    <property type="entry name" value="RNASE ADAPTER PROTEIN RAPZ"/>
    <property type="match status" value="1"/>
</dbReference>
<sequence length="285" mass="31989">MKFIIVSGLSGSGKSVTLDTLEDAGFYCTDNLPVALLSDFATLLTDSKKPLFSKAAVGIDARNDPSSLEQFSGFIEQLKSNNIDYDIIFLRASKGSLIKRFSETRRKHPLSDSNTSLDEALDLELNRLSLISSHASIQIDTTHSNVHELRGIIRERVSFDNSTGLSLQVMSFGYKHGAPNDVDFVFDARCLPNPYWEPSLREFTGLDKPVIEFLDDKQLVQDFLQDTAKFLTRWVPEFINTNRNYLSIAVGCTGGQHRSVYLTEKLAKYLTSQALNVITRHRELT</sequence>
<dbReference type="EMBL" id="ASHL01000002">
    <property type="protein sequence ID" value="EPD13518.1"/>
    <property type="molecule type" value="Genomic_DNA"/>
</dbReference>
<feature type="binding site" evidence="4">
    <location>
        <begin position="8"/>
        <end position="15"/>
    </location>
    <ligand>
        <name>ATP</name>
        <dbReference type="ChEBI" id="CHEBI:30616"/>
    </ligand>
</feature>
<feature type="binding site" evidence="4">
    <location>
        <begin position="60"/>
        <end position="63"/>
    </location>
    <ligand>
        <name>GTP</name>
        <dbReference type="ChEBI" id="CHEBI:37565"/>
    </ligand>
</feature>
<evidence type="ECO:0000313" key="7">
    <source>
        <dbReference type="EMBL" id="EPD13518.1"/>
    </source>
</evidence>
<dbReference type="Pfam" id="PF22740">
    <property type="entry name" value="PapZ_C"/>
    <property type="match status" value="1"/>
</dbReference>
<dbReference type="AlphaFoldDB" id="A0AB33Z2U9"/>
<evidence type="ECO:0000256" key="2">
    <source>
        <dbReference type="ARBA" id="ARBA00022840"/>
    </source>
</evidence>
<dbReference type="InterPro" id="IPR053930">
    <property type="entry name" value="RapZ-like_N"/>
</dbReference>
<keyword evidence="1 4" id="KW-0547">Nucleotide-binding</keyword>
<name>A0AB33Z2U9_9GAMM</name>